<name>A0AAD5W4C1_9AGAR</name>
<dbReference type="PANTHER" id="PTHR10642">
    <property type="entry name" value="RIBONUCLEASE H1"/>
    <property type="match status" value="1"/>
</dbReference>
<evidence type="ECO:0000313" key="11">
    <source>
        <dbReference type="Proteomes" id="UP001213000"/>
    </source>
</evidence>
<reference evidence="10" key="1">
    <citation type="submission" date="2022-07" db="EMBL/GenBank/DDBJ databases">
        <title>Genome Sequence of Leucocoprinus birnbaumii.</title>
        <authorList>
            <person name="Buettner E."/>
        </authorList>
    </citation>
    <scope>NUCLEOTIDE SEQUENCE</scope>
    <source>
        <strain evidence="10">VT141</strain>
    </source>
</reference>
<proteinExistence type="inferred from homology"/>
<gene>
    <name evidence="10" type="ORF">NP233_g10</name>
</gene>
<evidence type="ECO:0000256" key="1">
    <source>
        <dbReference type="ARBA" id="ARBA00000077"/>
    </source>
</evidence>
<dbReference type="Gene3D" id="3.30.420.10">
    <property type="entry name" value="Ribonuclease H-like superfamily/Ribonuclease H"/>
    <property type="match status" value="1"/>
</dbReference>
<dbReference type="InterPro" id="IPR002156">
    <property type="entry name" value="RNaseH_domain"/>
</dbReference>
<dbReference type="EC" id="3.1.26.4" evidence="3"/>
<evidence type="ECO:0000313" key="10">
    <source>
        <dbReference type="EMBL" id="KAJ3577018.1"/>
    </source>
</evidence>
<evidence type="ECO:0000256" key="6">
    <source>
        <dbReference type="ARBA" id="ARBA00022759"/>
    </source>
</evidence>
<dbReference type="GO" id="GO:0004523">
    <property type="term" value="F:RNA-DNA hybrid ribonuclease activity"/>
    <property type="evidence" value="ECO:0007669"/>
    <property type="project" value="UniProtKB-EC"/>
</dbReference>
<keyword evidence="6" id="KW-0255">Endonuclease</keyword>
<keyword evidence="4" id="KW-0540">Nuclease</keyword>
<dbReference type="EMBL" id="JANIEX010000001">
    <property type="protein sequence ID" value="KAJ3577018.1"/>
    <property type="molecule type" value="Genomic_DNA"/>
</dbReference>
<dbReference type="AlphaFoldDB" id="A0AAD5W4C1"/>
<dbReference type="Pfam" id="PF00075">
    <property type="entry name" value="RNase_H"/>
    <property type="match status" value="1"/>
</dbReference>
<comment type="caution">
    <text evidence="10">The sequence shown here is derived from an EMBL/GenBank/DDBJ whole genome shotgun (WGS) entry which is preliminary data.</text>
</comment>
<dbReference type="PANTHER" id="PTHR10642:SF26">
    <property type="entry name" value="RIBONUCLEASE H1"/>
    <property type="match status" value="1"/>
</dbReference>
<evidence type="ECO:0000256" key="5">
    <source>
        <dbReference type="ARBA" id="ARBA00022723"/>
    </source>
</evidence>
<comment type="catalytic activity">
    <reaction evidence="1">
        <text>Endonucleolytic cleavage to 5'-phosphomonoester.</text>
        <dbReference type="EC" id="3.1.26.4"/>
    </reaction>
</comment>
<keyword evidence="11" id="KW-1185">Reference proteome</keyword>
<dbReference type="GO" id="GO:0003676">
    <property type="term" value="F:nucleic acid binding"/>
    <property type="evidence" value="ECO:0007669"/>
    <property type="project" value="InterPro"/>
</dbReference>
<dbReference type="InterPro" id="IPR012337">
    <property type="entry name" value="RNaseH-like_sf"/>
</dbReference>
<dbReference type="GO" id="GO:0046872">
    <property type="term" value="F:metal ion binding"/>
    <property type="evidence" value="ECO:0007669"/>
    <property type="project" value="UniProtKB-KW"/>
</dbReference>
<organism evidence="10 11">
    <name type="scientific">Leucocoprinus birnbaumii</name>
    <dbReference type="NCBI Taxonomy" id="56174"/>
    <lineage>
        <taxon>Eukaryota</taxon>
        <taxon>Fungi</taxon>
        <taxon>Dikarya</taxon>
        <taxon>Basidiomycota</taxon>
        <taxon>Agaricomycotina</taxon>
        <taxon>Agaricomycetes</taxon>
        <taxon>Agaricomycetidae</taxon>
        <taxon>Agaricales</taxon>
        <taxon>Agaricineae</taxon>
        <taxon>Agaricaceae</taxon>
        <taxon>Leucocoprinus</taxon>
    </lineage>
</organism>
<evidence type="ECO:0000256" key="2">
    <source>
        <dbReference type="ARBA" id="ARBA00005300"/>
    </source>
</evidence>
<evidence type="ECO:0000256" key="4">
    <source>
        <dbReference type="ARBA" id="ARBA00022722"/>
    </source>
</evidence>
<evidence type="ECO:0000256" key="8">
    <source>
        <dbReference type="SAM" id="MobiDB-lite"/>
    </source>
</evidence>
<dbReference type="PROSITE" id="PS50879">
    <property type="entry name" value="RNASE_H_1"/>
    <property type="match status" value="1"/>
</dbReference>
<accession>A0AAD5W4C1</accession>
<sequence>METIPNTTRWRDDNIAMTLKDAFQILTKPVIPQKTRENGDGENELGERDMELEYNEGSSIKVYIAGSSTRPCTDEARAGWGVYFKESDQRNSRSRATGPQTALAAELQAFIHILQTTNPHEGLHLISKSERAHNAITESYKIWENNGWSEAPHKELMIELISRLRERPAPTFFELINKDNTSPWKEKCISNAKDLAKKGRRSGPENEEDESLNQNQIQTRINVPEGVRLSTITQATAYRRQLDGLKDMKSQTTKENTDIIRSDLKAKQGHSPITTQLWHSLKRAKNLTRKHKEFLYKTTRGAYKVGKHWLNSDKPEIRERAMCSPCGQLETLDHIYCRCEIPGREQIWRTIMNIWRAKYPNEQWENPQLGEILGIPSATFKGNDGRVDAGKTRLNQILISEGAHAIWRLRCERVIQHGNDPAKFPKKSQIKSLIKHRINHRLRMDCITADSRKFDKRAIREDLVVDTWQGILEDEDAMPEHWTRSTGVLVGNRLFETEMATPFRPP</sequence>
<protein>
    <recommendedName>
        <fullName evidence="3">ribonuclease H</fullName>
        <ecNumber evidence="3">3.1.26.4</ecNumber>
    </recommendedName>
</protein>
<comment type="similarity">
    <text evidence="2">Belongs to the RNase H family.</text>
</comment>
<dbReference type="Proteomes" id="UP001213000">
    <property type="component" value="Unassembled WGS sequence"/>
</dbReference>
<keyword evidence="5" id="KW-0479">Metal-binding</keyword>
<dbReference type="InterPro" id="IPR050092">
    <property type="entry name" value="RNase_H"/>
</dbReference>
<evidence type="ECO:0000256" key="7">
    <source>
        <dbReference type="ARBA" id="ARBA00022801"/>
    </source>
</evidence>
<feature type="region of interest" description="Disordered" evidence="8">
    <location>
        <begin position="195"/>
        <end position="215"/>
    </location>
</feature>
<evidence type="ECO:0000256" key="3">
    <source>
        <dbReference type="ARBA" id="ARBA00012180"/>
    </source>
</evidence>
<dbReference type="InterPro" id="IPR036397">
    <property type="entry name" value="RNaseH_sf"/>
</dbReference>
<keyword evidence="7" id="KW-0378">Hydrolase</keyword>
<evidence type="ECO:0000259" key="9">
    <source>
        <dbReference type="PROSITE" id="PS50879"/>
    </source>
</evidence>
<dbReference type="SUPFAM" id="SSF53098">
    <property type="entry name" value="Ribonuclease H-like"/>
    <property type="match status" value="1"/>
</dbReference>
<feature type="domain" description="RNase H type-1" evidence="9">
    <location>
        <begin position="56"/>
        <end position="197"/>
    </location>
</feature>
<dbReference type="GO" id="GO:0043137">
    <property type="term" value="P:DNA replication, removal of RNA primer"/>
    <property type="evidence" value="ECO:0007669"/>
    <property type="project" value="TreeGrafter"/>
</dbReference>